<dbReference type="PANTHER" id="PTHR11662">
    <property type="entry name" value="SOLUTE CARRIER FAMILY 17"/>
    <property type="match status" value="1"/>
</dbReference>
<evidence type="ECO:0000256" key="3">
    <source>
        <dbReference type="ARBA" id="ARBA00022989"/>
    </source>
</evidence>
<feature type="transmembrane region" description="Helical" evidence="5">
    <location>
        <begin position="347"/>
        <end position="373"/>
    </location>
</feature>
<reference evidence="7 8" key="1">
    <citation type="submission" date="2019-08" db="EMBL/GenBank/DDBJ databases">
        <authorList>
            <person name="Peeters C."/>
        </authorList>
    </citation>
    <scope>NUCLEOTIDE SEQUENCE [LARGE SCALE GENOMIC DNA]</scope>
    <source>
        <strain evidence="7 8">LMG 31109</strain>
    </source>
</reference>
<dbReference type="EMBL" id="CABPSC010000015">
    <property type="protein sequence ID" value="VVE29536.1"/>
    <property type="molecule type" value="Genomic_DNA"/>
</dbReference>
<evidence type="ECO:0000256" key="1">
    <source>
        <dbReference type="ARBA" id="ARBA00004141"/>
    </source>
</evidence>
<keyword evidence="8" id="KW-1185">Reference proteome</keyword>
<dbReference type="Gene3D" id="1.20.1250.20">
    <property type="entry name" value="MFS general substrate transporter like domains"/>
    <property type="match status" value="2"/>
</dbReference>
<name>A0A5E4WZT0_9BURK</name>
<feature type="transmembrane region" description="Helical" evidence="5">
    <location>
        <begin position="61"/>
        <end position="81"/>
    </location>
</feature>
<gene>
    <name evidence="7" type="primary">dgoT_1</name>
    <name evidence="7" type="ORF">PNO31109_03559</name>
</gene>
<dbReference type="Pfam" id="PF07690">
    <property type="entry name" value="MFS_1"/>
    <property type="match status" value="1"/>
</dbReference>
<accession>A0A5E4WZT0</accession>
<evidence type="ECO:0000313" key="7">
    <source>
        <dbReference type="EMBL" id="VVE29536.1"/>
    </source>
</evidence>
<feature type="transmembrane region" description="Helical" evidence="5">
    <location>
        <begin position="385"/>
        <end position="405"/>
    </location>
</feature>
<dbReference type="InterPro" id="IPR036259">
    <property type="entry name" value="MFS_trans_sf"/>
</dbReference>
<dbReference type="InterPro" id="IPR020846">
    <property type="entry name" value="MFS_dom"/>
</dbReference>
<dbReference type="OrthoDB" id="9085252at2"/>
<dbReference type="GO" id="GO:0022857">
    <property type="term" value="F:transmembrane transporter activity"/>
    <property type="evidence" value="ECO:0007669"/>
    <property type="project" value="InterPro"/>
</dbReference>
<dbReference type="Proteomes" id="UP000367825">
    <property type="component" value="Unassembled WGS sequence"/>
</dbReference>
<evidence type="ECO:0000313" key="8">
    <source>
        <dbReference type="Proteomes" id="UP000367825"/>
    </source>
</evidence>
<dbReference type="InterPro" id="IPR011701">
    <property type="entry name" value="MFS"/>
</dbReference>
<feature type="transmembrane region" description="Helical" evidence="5">
    <location>
        <begin position="411"/>
        <end position="432"/>
    </location>
</feature>
<dbReference type="SUPFAM" id="SSF103473">
    <property type="entry name" value="MFS general substrate transporter"/>
    <property type="match status" value="1"/>
</dbReference>
<feature type="transmembrane region" description="Helical" evidence="5">
    <location>
        <begin position="323"/>
        <end position="341"/>
    </location>
</feature>
<feature type="transmembrane region" description="Helical" evidence="5">
    <location>
        <begin position="182"/>
        <end position="205"/>
    </location>
</feature>
<protein>
    <submittedName>
        <fullName evidence="7">D-galactonate transporter</fullName>
    </submittedName>
</protein>
<dbReference type="AlphaFoldDB" id="A0A5E4WZT0"/>
<feature type="transmembrane region" description="Helical" evidence="5">
    <location>
        <begin position="249"/>
        <end position="267"/>
    </location>
</feature>
<evidence type="ECO:0000256" key="2">
    <source>
        <dbReference type="ARBA" id="ARBA00022692"/>
    </source>
</evidence>
<dbReference type="RefSeq" id="WP_150556807.1">
    <property type="nucleotide sequence ID" value="NZ_CABPSC010000015.1"/>
</dbReference>
<dbReference type="InterPro" id="IPR050382">
    <property type="entry name" value="MFS_Na/Anion_cotransporter"/>
</dbReference>
<keyword evidence="2 5" id="KW-0812">Transmembrane</keyword>
<evidence type="ECO:0000256" key="4">
    <source>
        <dbReference type="ARBA" id="ARBA00023136"/>
    </source>
</evidence>
<proteinExistence type="predicted"/>
<dbReference type="GO" id="GO:0016020">
    <property type="term" value="C:membrane"/>
    <property type="evidence" value="ECO:0007669"/>
    <property type="project" value="UniProtKB-SubCell"/>
</dbReference>
<dbReference type="InterPro" id="IPR000849">
    <property type="entry name" value="Sugar_P_transporter"/>
</dbReference>
<keyword evidence="3 5" id="KW-1133">Transmembrane helix</keyword>
<keyword evidence="4 5" id="KW-0472">Membrane</keyword>
<dbReference type="PROSITE" id="PS50850">
    <property type="entry name" value="MFS"/>
    <property type="match status" value="1"/>
</dbReference>
<sequence length="454" mass="49031">MDSFPTPAGQAARTAADASAKSARIKRMQWIAVVFLTLAGMVNYLDRSTLSIANHSVSQELGLSASEMGLLLSSFSLAYAFSQLPIGVMLDRFGARIMLGLGMFMWSVAQLAGGFVHTLHQFLVARVFLGIGEAPQFPAGAKVVSEWFAKHERGGPTGVFVASSTIGPMIAPPILTALMLAFGWRTMFVIMGALGIAVAIGWYIVYRNRNEIALSQAERGYLASGELEDKRETRMTFADWRGLFAHKTTWGMIFGYMGVIYMVWLYLTWLPAYLEHERHLSIAKTGWIVSIPYLFGTLGMVGSGYFADWLMGRGVKPVTSRKWPICIGLIGAAAFTVPAAFTPSTPLAVTYISAAMFFVNFASGGGWALVSVAAPRRLVGSLSSLQNFGGYFGGSFAPLITGIVVDRTHSFVNALLISAALAVVAAFIYLLVVREPIGERDAPQPHGGRSPKEA</sequence>
<dbReference type="PANTHER" id="PTHR11662:SF446">
    <property type="entry name" value="SODIUM-DEPENDENT PHOSPHATE TRANSPORT PROTEIN 1, CHLOROPLASTIC"/>
    <property type="match status" value="1"/>
</dbReference>
<comment type="subcellular location">
    <subcellularLocation>
        <location evidence="1">Membrane</location>
        <topology evidence="1">Multi-pass membrane protein</topology>
    </subcellularLocation>
</comment>
<feature type="transmembrane region" description="Helical" evidence="5">
    <location>
        <begin position="28"/>
        <end position="45"/>
    </location>
</feature>
<feature type="domain" description="Major facilitator superfamily (MFS) profile" evidence="6">
    <location>
        <begin position="32"/>
        <end position="437"/>
    </location>
</feature>
<dbReference type="CDD" id="cd17319">
    <property type="entry name" value="MFS_ExuT_GudP_like"/>
    <property type="match status" value="1"/>
</dbReference>
<feature type="transmembrane region" description="Helical" evidence="5">
    <location>
        <begin position="287"/>
        <end position="311"/>
    </location>
</feature>
<dbReference type="PIRSF" id="PIRSF002808">
    <property type="entry name" value="Hexose_phosphate_transp"/>
    <property type="match status" value="1"/>
</dbReference>
<organism evidence="7 8">
    <name type="scientific">Pandoraea nosoerga</name>
    <dbReference type="NCBI Taxonomy" id="2508296"/>
    <lineage>
        <taxon>Bacteria</taxon>
        <taxon>Pseudomonadati</taxon>
        <taxon>Pseudomonadota</taxon>
        <taxon>Betaproteobacteria</taxon>
        <taxon>Burkholderiales</taxon>
        <taxon>Burkholderiaceae</taxon>
        <taxon>Pandoraea</taxon>
    </lineage>
</organism>
<evidence type="ECO:0000259" key="6">
    <source>
        <dbReference type="PROSITE" id="PS50850"/>
    </source>
</evidence>
<evidence type="ECO:0000256" key="5">
    <source>
        <dbReference type="SAM" id="Phobius"/>
    </source>
</evidence>
<feature type="transmembrane region" description="Helical" evidence="5">
    <location>
        <begin position="93"/>
        <end position="116"/>
    </location>
</feature>